<dbReference type="EMBL" id="MLJW01000178">
    <property type="protein sequence ID" value="OIQ94831.1"/>
    <property type="molecule type" value="Genomic_DNA"/>
</dbReference>
<reference evidence="1" key="1">
    <citation type="submission" date="2016-10" db="EMBL/GenBank/DDBJ databases">
        <title>Sequence of Gallionella enrichment culture.</title>
        <authorList>
            <person name="Poehlein A."/>
            <person name="Muehling M."/>
            <person name="Daniel R."/>
        </authorList>
    </citation>
    <scope>NUCLEOTIDE SEQUENCE</scope>
</reference>
<evidence type="ECO:0000313" key="1">
    <source>
        <dbReference type="EMBL" id="OIQ94831.1"/>
    </source>
</evidence>
<proteinExistence type="predicted"/>
<gene>
    <name evidence="1" type="ORF">GALL_231860</name>
</gene>
<organism evidence="1">
    <name type="scientific">mine drainage metagenome</name>
    <dbReference type="NCBI Taxonomy" id="410659"/>
    <lineage>
        <taxon>unclassified sequences</taxon>
        <taxon>metagenomes</taxon>
        <taxon>ecological metagenomes</taxon>
    </lineage>
</organism>
<protein>
    <submittedName>
        <fullName evidence="1">Uncharacterized protein</fullName>
    </submittedName>
</protein>
<comment type="caution">
    <text evidence="1">The sequence shown here is derived from an EMBL/GenBank/DDBJ whole genome shotgun (WGS) entry which is preliminary data.</text>
</comment>
<sequence length="415" mass="45071">MTKQSKPDEQGDALTPGAIATMRELLGWSEQQIEAARIDAERQRAAGGFTNWVAMCEAARIASEARGYTVQPDEFTAKECSTSELINGLAGKPIRASIVGWAHYFALELAVLNDKEKADRMHVHRFEQAMLHAARKGDLSMCTFDIVGAPVEVTADMTDDVITQRLGVDTGAVRAWATVHWPELMQSRLLAAPAGQAAAPVGDTCIEGEDAADFIECANNEGEPIDWRFWVRNMPELTTAQAARLMAALNPQLHHDLHLKRNERAGAAKRRAQELEILAAAHRMESASPRDWLAWADGLGEAVHVGFRLAVMELTQPETAPAGQAATIAEGPTLPEQWKAAAGNRQRRAEIAVMAKQRCGGVVAEAARLLGLGTSTATLYRALKYAEQMKKQSVGHSVAGVVPMYAQLARKAHET</sequence>
<name>A0A1J5RS71_9ZZZZ</name>
<dbReference type="AlphaFoldDB" id="A0A1J5RS71"/>
<accession>A0A1J5RS71</accession>